<evidence type="ECO:0000256" key="1">
    <source>
        <dbReference type="SAM" id="Phobius"/>
    </source>
</evidence>
<keyword evidence="1" id="KW-0812">Transmembrane</keyword>
<keyword evidence="1" id="KW-1133">Transmembrane helix</keyword>
<protein>
    <submittedName>
        <fullName evidence="2">Uncharacterized protein</fullName>
    </submittedName>
</protein>
<accession>A0A0N1EIP2</accession>
<evidence type="ECO:0000313" key="3">
    <source>
        <dbReference type="Proteomes" id="UP000037848"/>
    </source>
</evidence>
<dbReference type="PATRIC" id="fig|187330.3.peg.1267"/>
<dbReference type="RefSeq" id="WP_054205705.1">
    <property type="nucleotide sequence ID" value="NZ_LHPH01000017.1"/>
</dbReference>
<evidence type="ECO:0000313" key="2">
    <source>
        <dbReference type="EMBL" id="KPH61512.1"/>
    </source>
</evidence>
<feature type="transmembrane region" description="Helical" evidence="1">
    <location>
        <begin position="69"/>
        <end position="86"/>
    </location>
</feature>
<reference evidence="2 3" key="1">
    <citation type="submission" date="2015-08" db="EMBL/GenBank/DDBJ databases">
        <title>Draft Genome Sequence of Pseudoalteromonas porphyrae UCD-SED14.</title>
        <authorList>
            <person name="Coil D.A."/>
            <person name="Jospin G."/>
            <person name="Lee R.D."/>
            <person name="Eisen J.A."/>
        </authorList>
    </citation>
    <scope>NUCLEOTIDE SEQUENCE [LARGE SCALE GENOMIC DNA]</scope>
    <source>
        <strain evidence="2 3">UCD-SED14</strain>
    </source>
</reference>
<dbReference type="PROSITE" id="PS51257">
    <property type="entry name" value="PROKAR_LIPOPROTEIN"/>
    <property type="match status" value="1"/>
</dbReference>
<dbReference type="AlphaFoldDB" id="A0A0N1EIP2"/>
<proteinExistence type="predicted"/>
<keyword evidence="1" id="KW-0472">Membrane</keyword>
<dbReference type="EMBL" id="LHPH01000017">
    <property type="protein sequence ID" value="KPH61512.1"/>
    <property type="molecule type" value="Genomic_DNA"/>
</dbReference>
<name>A0A0N1EIP2_9GAMM</name>
<keyword evidence="3" id="KW-1185">Reference proteome</keyword>
<comment type="caution">
    <text evidence="2">The sequence shown here is derived from an EMBL/GenBank/DDBJ whole genome shotgun (WGS) entry which is preliminary data.</text>
</comment>
<feature type="transmembrane region" description="Helical" evidence="1">
    <location>
        <begin position="7"/>
        <end position="28"/>
    </location>
</feature>
<dbReference type="Proteomes" id="UP000037848">
    <property type="component" value="Unassembled WGS sequence"/>
</dbReference>
<gene>
    <name evidence="2" type="ORF">ADS77_14200</name>
</gene>
<organism evidence="2 3">
    <name type="scientific">Pseudoalteromonas porphyrae</name>
    <dbReference type="NCBI Taxonomy" id="187330"/>
    <lineage>
        <taxon>Bacteria</taxon>
        <taxon>Pseudomonadati</taxon>
        <taxon>Pseudomonadota</taxon>
        <taxon>Gammaproteobacteria</taxon>
        <taxon>Alteromonadales</taxon>
        <taxon>Pseudoalteromonadaceae</taxon>
        <taxon>Pseudoalteromonas</taxon>
    </lineage>
</organism>
<sequence length="140" mass="15631">MALLRIFFTVIFVISISGCIGAGVVYSYDEEESVSLTKSEVKKQFGEPLKVKSDQKKEVWYYKAKDESVNGFFIGLGIPLPLFIFLDEKLIVEFEGETATKLIYKNSQQKTVGAFCKFVPALHHGPNTWSCHLGTKSGVV</sequence>